<dbReference type="AlphaFoldDB" id="A0A017T8I2"/>
<dbReference type="GO" id="GO:0016740">
    <property type="term" value="F:transferase activity"/>
    <property type="evidence" value="ECO:0007669"/>
    <property type="project" value="UniProtKB-KW"/>
</dbReference>
<comment type="caution">
    <text evidence="3">The sequence shown here is derived from an EMBL/GenBank/DDBJ whole genome shotgun (WGS) entry which is preliminary data.</text>
</comment>
<keyword evidence="4" id="KW-1185">Reference proteome</keyword>
<dbReference type="InterPro" id="IPR036249">
    <property type="entry name" value="Thioredoxin-like_sf"/>
</dbReference>
<dbReference type="InterPro" id="IPR004045">
    <property type="entry name" value="Glutathione_S-Trfase_N"/>
</dbReference>
<dbReference type="Proteomes" id="UP000019678">
    <property type="component" value="Unassembled WGS sequence"/>
</dbReference>
<dbReference type="SUPFAM" id="SSF47616">
    <property type="entry name" value="GST C-terminal domain-like"/>
    <property type="match status" value="1"/>
</dbReference>
<evidence type="ECO:0000313" key="3">
    <source>
        <dbReference type="EMBL" id="EYF05529.1"/>
    </source>
</evidence>
<dbReference type="eggNOG" id="COG0625">
    <property type="taxonomic scope" value="Bacteria"/>
</dbReference>
<dbReference type="PROSITE" id="PS50405">
    <property type="entry name" value="GST_CTER"/>
    <property type="match status" value="1"/>
</dbReference>
<dbReference type="Pfam" id="PF13417">
    <property type="entry name" value="GST_N_3"/>
    <property type="match status" value="1"/>
</dbReference>
<dbReference type="Gene3D" id="1.20.1050.10">
    <property type="match status" value="1"/>
</dbReference>
<dbReference type="PANTHER" id="PTHR44051:SF8">
    <property type="entry name" value="GLUTATHIONE S-TRANSFERASE GSTA"/>
    <property type="match status" value="1"/>
</dbReference>
<dbReference type="SFLD" id="SFLDG00358">
    <property type="entry name" value="Main_(cytGST)"/>
    <property type="match status" value="1"/>
</dbReference>
<gene>
    <name evidence="3" type="ORF">CAP_3077</name>
</gene>
<organism evidence="3 4">
    <name type="scientific">Chondromyces apiculatus DSM 436</name>
    <dbReference type="NCBI Taxonomy" id="1192034"/>
    <lineage>
        <taxon>Bacteria</taxon>
        <taxon>Pseudomonadati</taxon>
        <taxon>Myxococcota</taxon>
        <taxon>Polyangia</taxon>
        <taxon>Polyangiales</taxon>
        <taxon>Polyangiaceae</taxon>
        <taxon>Chondromyces</taxon>
    </lineage>
</organism>
<proteinExistence type="predicted"/>
<dbReference type="CDD" id="cd00570">
    <property type="entry name" value="GST_N_family"/>
    <property type="match status" value="1"/>
</dbReference>
<dbReference type="SUPFAM" id="SSF52833">
    <property type="entry name" value="Thioredoxin-like"/>
    <property type="match status" value="1"/>
</dbReference>
<feature type="domain" description="GST N-terminal" evidence="1">
    <location>
        <begin position="1"/>
        <end position="81"/>
    </location>
</feature>
<protein>
    <submittedName>
        <fullName evidence="3">Glutathione S-transferase-like protein</fullName>
    </submittedName>
</protein>
<sequence>MLKLYTFAPSPNALKARFALAELKLPHQAIQVDLLRGEHLEGELASLNPHRKVPVLVDGALVLRESDAIVAYLGDAYGGALWPRDPKARAEALQWLFFEASNLAYAGRVWWADILTPRTGRTGPNAGPELVAQVAADVSRALKVVDQHLHARDYLLGDFSLADCGLGVMLNLLQGTRLDRPEELPSLTAYRDRIRARPSWAAAGGNAIQMV</sequence>
<feature type="domain" description="GST C-terminal" evidence="2">
    <location>
        <begin position="85"/>
        <end position="211"/>
    </location>
</feature>
<dbReference type="SFLD" id="SFLDS00019">
    <property type="entry name" value="Glutathione_Transferase_(cytos"/>
    <property type="match status" value="1"/>
</dbReference>
<name>A0A017T8I2_9BACT</name>
<dbReference type="InterPro" id="IPR036282">
    <property type="entry name" value="Glutathione-S-Trfase_C_sf"/>
</dbReference>
<evidence type="ECO:0000259" key="1">
    <source>
        <dbReference type="PROSITE" id="PS50404"/>
    </source>
</evidence>
<dbReference type="RefSeq" id="WP_044241544.1">
    <property type="nucleotide sequence ID" value="NZ_ASRX01000022.1"/>
</dbReference>
<dbReference type="PROSITE" id="PS50404">
    <property type="entry name" value="GST_NTER"/>
    <property type="match status" value="1"/>
</dbReference>
<dbReference type="SFLD" id="SFLDG01150">
    <property type="entry name" value="Main.1:_Beta-like"/>
    <property type="match status" value="1"/>
</dbReference>
<evidence type="ECO:0000259" key="2">
    <source>
        <dbReference type="PROSITE" id="PS50405"/>
    </source>
</evidence>
<dbReference type="STRING" id="1192034.CAP_3077"/>
<dbReference type="InterPro" id="IPR004046">
    <property type="entry name" value="GST_C"/>
</dbReference>
<dbReference type="OrthoDB" id="9797500at2"/>
<dbReference type="InterPro" id="IPR010987">
    <property type="entry name" value="Glutathione-S-Trfase_C-like"/>
</dbReference>
<dbReference type="PANTHER" id="PTHR44051">
    <property type="entry name" value="GLUTATHIONE S-TRANSFERASE-RELATED"/>
    <property type="match status" value="1"/>
</dbReference>
<keyword evidence="3" id="KW-0808">Transferase</keyword>
<dbReference type="Gene3D" id="3.40.30.10">
    <property type="entry name" value="Glutaredoxin"/>
    <property type="match status" value="1"/>
</dbReference>
<evidence type="ECO:0000313" key="4">
    <source>
        <dbReference type="Proteomes" id="UP000019678"/>
    </source>
</evidence>
<dbReference type="InterPro" id="IPR040079">
    <property type="entry name" value="Glutathione_S-Trfase"/>
</dbReference>
<accession>A0A017T8I2</accession>
<dbReference type="Pfam" id="PF00043">
    <property type="entry name" value="GST_C"/>
    <property type="match status" value="1"/>
</dbReference>
<reference evidence="3 4" key="1">
    <citation type="submission" date="2013-05" db="EMBL/GenBank/DDBJ databases">
        <title>Genome assembly of Chondromyces apiculatus DSM 436.</title>
        <authorList>
            <person name="Sharma G."/>
            <person name="Khatri I."/>
            <person name="Kaur C."/>
            <person name="Mayilraj S."/>
            <person name="Subramanian S."/>
        </authorList>
    </citation>
    <scope>NUCLEOTIDE SEQUENCE [LARGE SCALE GENOMIC DNA]</scope>
    <source>
        <strain evidence="3 4">DSM 436</strain>
    </source>
</reference>
<dbReference type="EMBL" id="ASRX01000022">
    <property type="protein sequence ID" value="EYF05529.1"/>
    <property type="molecule type" value="Genomic_DNA"/>
</dbReference>